<dbReference type="AlphaFoldDB" id="A0A183IL13"/>
<reference evidence="4" key="1">
    <citation type="submission" date="2016-06" db="UniProtKB">
        <authorList>
            <consortium name="WormBaseParasite"/>
        </authorList>
    </citation>
    <scope>IDENTIFICATION</scope>
</reference>
<organism evidence="4">
    <name type="scientific">Soboliphyme baturini</name>
    <dbReference type="NCBI Taxonomy" id="241478"/>
    <lineage>
        <taxon>Eukaryota</taxon>
        <taxon>Metazoa</taxon>
        <taxon>Ecdysozoa</taxon>
        <taxon>Nematoda</taxon>
        <taxon>Enoplea</taxon>
        <taxon>Dorylaimia</taxon>
        <taxon>Dioctophymatida</taxon>
        <taxon>Dioctophymatoidea</taxon>
        <taxon>Soboliphymatidae</taxon>
        <taxon>Soboliphyme</taxon>
    </lineage>
</organism>
<dbReference type="EMBL" id="UZAM01008242">
    <property type="protein sequence ID" value="VDP03971.1"/>
    <property type="molecule type" value="Genomic_DNA"/>
</dbReference>
<name>A0A183IL13_9BILA</name>
<dbReference type="WBParaSite" id="SBAD_0000449501-mRNA-1">
    <property type="protein sequence ID" value="SBAD_0000449501-mRNA-1"/>
    <property type="gene ID" value="SBAD_0000449501"/>
</dbReference>
<accession>A0A183IL13</accession>
<sequence>MALRQQPKRSVGQQRSNDALLGVTCGIVCHERQLSRSSLSDKTCHNAPRRTAAAHHAEPTFKKGAHSRPVAQINVVGGSCLHRAPSVTASRRGTTDRSATTAIRCPVHGEHLLPTDNCRTSNFYASCYHVIDDRAHLRSTTVGDFIVL</sequence>
<evidence type="ECO:0000313" key="4">
    <source>
        <dbReference type="WBParaSite" id="SBAD_0000449501-mRNA-1"/>
    </source>
</evidence>
<protein>
    <submittedName>
        <fullName evidence="4">Rieske domain-containing protein</fullName>
    </submittedName>
</protein>
<evidence type="ECO:0000313" key="3">
    <source>
        <dbReference type="Proteomes" id="UP000270296"/>
    </source>
</evidence>
<evidence type="ECO:0000256" key="1">
    <source>
        <dbReference type="SAM" id="MobiDB-lite"/>
    </source>
</evidence>
<reference evidence="2 3" key="2">
    <citation type="submission" date="2018-11" db="EMBL/GenBank/DDBJ databases">
        <authorList>
            <consortium name="Pathogen Informatics"/>
        </authorList>
    </citation>
    <scope>NUCLEOTIDE SEQUENCE [LARGE SCALE GENOMIC DNA]</scope>
</reference>
<evidence type="ECO:0000313" key="2">
    <source>
        <dbReference type="EMBL" id="VDP03971.1"/>
    </source>
</evidence>
<dbReference type="Proteomes" id="UP000270296">
    <property type="component" value="Unassembled WGS sequence"/>
</dbReference>
<feature type="region of interest" description="Disordered" evidence="1">
    <location>
        <begin position="40"/>
        <end position="67"/>
    </location>
</feature>
<proteinExistence type="predicted"/>
<keyword evidence="3" id="KW-1185">Reference proteome</keyword>
<gene>
    <name evidence="2" type="ORF">SBAD_LOCUS4309</name>
</gene>